<dbReference type="NCBIfam" id="NF004824">
    <property type="entry name" value="PRK06180.1"/>
    <property type="match status" value="1"/>
</dbReference>
<keyword evidence="5" id="KW-1185">Reference proteome</keyword>
<organism evidence="4 5">
    <name type="scientific">Chelatococcus asaccharovorans</name>
    <dbReference type="NCBI Taxonomy" id="28210"/>
    <lineage>
        <taxon>Bacteria</taxon>
        <taxon>Pseudomonadati</taxon>
        <taxon>Pseudomonadota</taxon>
        <taxon>Alphaproteobacteria</taxon>
        <taxon>Hyphomicrobiales</taxon>
        <taxon>Chelatococcaceae</taxon>
        <taxon>Chelatococcus</taxon>
    </lineage>
</organism>
<evidence type="ECO:0000313" key="5">
    <source>
        <dbReference type="Proteomes" id="UP000248021"/>
    </source>
</evidence>
<keyword evidence="2" id="KW-0560">Oxidoreductase</keyword>
<dbReference type="Gene3D" id="3.40.50.720">
    <property type="entry name" value="NAD(P)-binding Rossmann-like Domain"/>
    <property type="match status" value="1"/>
</dbReference>
<gene>
    <name evidence="4" type="ORF">C7450_102331</name>
</gene>
<dbReference type="Proteomes" id="UP000248021">
    <property type="component" value="Unassembled WGS sequence"/>
</dbReference>
<dbReference type="PANTHER" id="PTHR43976:SF16">
    <property type="entry name" value="SHORT-CHAIN DEHYDROGENASE_REDUCTASE FAMILY PROTEIN"/>
    <property type="match status" value="1"/>
</dbReference>
<dbReference type="CDD" id="cd05374">
    <property type="entry name" value="17beta-HSD-like_SDR_c"/>
    <property type="match status" value="1"/>
</dbReference>
<accession>A0A2V3UGS5</accession>
<dbReference type="PRINTS" id="PR00080">
    <property type="entry name" value="SDRFAMILY"/>
</dbReference>
<evidence type="ECO:0000313" key="4">
    <source>
        <dbReference type="EMBL" id="PXW63415.1"/>
    </source>
</evidence>
<dbReference type="InterPro" id="IPR036291">
    <property type="entry name" value="NAD(P)-bd_dom_sf"/>
</dbReference>
<dbReference type="PANTHER" id="PTHR43976">
    <property type="entry name" value="SHORT CHAIN DEHYDROGENASE"/>
    <property type="match status" value="1"/>
</dbReference>
<dbReference type="InterPro" id="IPR002347">
    <property type="entry name" value="SDR_fam"/>
</dbReference>
<comment type="similarity">
    <text evidence="1 3">Belongs to the short-chain dehydrogenases/reductases (SDR) family.</text>
</comment>
<dbReference type="InterPro" id="IPR051911">
    <property type="entry name" value="SDR_oxidoreductase"/>
</dbReference>
<dbReference type="GO" id="GO:0016491">
    <property type="term" value="F:oxidoreductase activity"/>
    <property type="evidence" value="ECO:0007669"/>
    <property type="project" value="UniProtKB-KW"/>
</dbReference>
<dbReference type="OrthoDB" id="9793825at2"/>
<name>A0A2V3UGS5_9HYPH</name>
<sequence>MSHDQPPPVWLITGCSTGFGRELATEVAQAGHRLCATARRPEDLDALADRYPGSILTTALDVTRQDQIEAAVAAATARFGRIDILVNNAGFGYVSTVEDGDERQIRAMFDTNVFGLFALCRAVIPGMRARRHGHIINITSIAGLNGNPGTGYYAATKHAVEGVSDALMHELTPFGIHVTCVEPGPFRTDFAGRSLKETPVSAPGYDSAQQRATSIRASSGHQAGDPAKAATIIRSIALSASPPRHLLLGRKALETAREKIARLASDIDRFESVTLSADYPPGS</sequence>
<dbReference type="EMBL" id="QJJK01000002">
    <property type="protein sequence ID" value="PXW63415.1"/>
    <property type="molecule type" value="Genomic_DNA"/>
</dbReference>
<dbReference type="PRINTS" id="PR00081">
    <property type="entry name" value="GDHRDH"/>
</dbReference>
<protein>
    <submittedName>
        <fullName evidence="4">NADP-dependent 3-hydroxy acid dehydrogenase YdfG</fullName>
    </submittedName>
</protein>
<evidence type="ECO:0000256" key="3">
    <source>
        <dbReference type="RuleBase" id="RU000363"/>
    </source>
</evidence>
<evidence type="ECO:0000256" key="1">
    <source>
        <dbReference type="ARBA" id="ARBA00006484"/>
    </source>
</evidence>
<evidence type="ECO:0000256" key="2">
    <source>
        <dbReference type="ARBA" id="ARBA00023002"/>
    </source>
</evidence>
<reference evidence="4 5" key="1">
    <citation type="submission" date="2018-05" db="EMBL/GenBank/DDBJ databases">
        <title>Genomic Encyclopedia of Type Strains, Phase IV (KMG-IV): sequencing the most valuable type-strain genomes for metagenomic binning, comparative biology and taxonomic classification.</title>
        <authorList>
            <person name="Goeker M."/>
        </authorList>
    </citation>
    <scope>NUCLEOTIDE SEQUENCE [LARGE SCALE GENOMIC DNA]</scope>
    <source>
        <strain evidence="4 5">DSM 6462</strain>
    </source>
</reference>
<dbReference type="AlphaFoldDB" id="A0A2V3UGS5"/>
<comment type="caution">
    <text evidence="4">The sequence shown here is derived from an EMBL/GenBank/DDBJ whole genome shotgun (WGS) entry which is preliminary data.</text>
</comment>
<dbReference type="RefSeq" id="WP_110373557.1">
    <property type="nucleotide sequence ID" value="NZ_JAHBRY010000002.1"/>
</dbReference>
<proteinExistence type="inferred from homology"/>
<dbReference type="InterPro" id="IPR020904">
    <property type="entry name" value="Sc_DH/Rdtase_CS"/>
</dbReference>
<dbReference type="Pfam" id="PF00106">
    <property type="entry name" value="adh_short"/>
    <property type="match status" value="1"/>
</dbReference>
<dbReference type="SUPFAM" id="SSF51735">
    <property type="entry name" value="NAD(P)-binding Rossmann-fold domains"/>
    <property type="match status" value="1"/>
</dbReference>
<dbReference type="PROSITE" id="PS00061">
    <property type="entry name" value="ADH_SHORT"/>
    <property type="match status" value="1"/>
</dbReference>